<evidence type="ECO:0000256" key="7">
    <source>
        <dbReference type="ARBA" id="ARBA00023235"/>
    </source>
</evidence>
<organism evidence="14 15">
    <name type="scientific">Caryophanon latum</name>
    <dbReference type="NCBI Taxonomy" id="33977"/>
    <lineage>
        <taxon>Bacteria</taxon>
        <taxon>Bacillati</taxon>
        <taxon>Bacillota</taxon>
        <taxon>Bacilli</taxon>
        <taxon>Bacillales</taxon>
        <taxon>Caryophanaceae</taxon>
        <taxon>Caryophanon</taxon>
    </lineage>
</organism>
<gene>
    <name evidence="14" type="ORF">A6K76_01295</name>
</gene>
<protein>
    <recommendedName>
        <fullName evidence="9">DNA 3'-5' helicase</fullName>
        <ecNumber evidence="9">5.6.2.4</ecNumber>
    </recommendedName>
</protein>
<dbReference type="RefSeq" id="WP_066464061.1">
    <property type="nucleotide sequence ID" value="NZ_MATO01000034.1"/>
</dbReference>
<feature type="binding site" evidence="11">
    <location>
        <begin position="456"/>
        <end position="463"/>
    </location>
    <ligand>
        <name>ATP</name>
        <dbReference type="ChEBI" id="CHEBI:30616"/>
    </ligand>
</feature>
<reference evidence="14 15" key="1">
    <citation type="submission" date="2016-07" db="EMBL/GenBank/DDBJ databases">
        <title>Caryophanon latum genome sequencing.</title>
        <authorList>
            <person name="Verma A."/>
            <person name="Pal Y."/>
            <person name="Krishnamurthi S."/>
        </authorList>
    </citation>
    <scope>NUCLEOTIDE SEQUENCE [LARGE SCALE GENOMIC DNA]</scope>
    <source>
        <strain evidence="14 15">DSM 14151</strain>
    </source>
</reference>
<dbReference type="PANTHER" id="PTHR11070:SF2">
    <property type="entry name" value="ATP-DEPENDENT DNA HELICASE SRS2"/>
    <property type="match status" value="1"/>
</dbReference>
<dbReference type="Proteomes" id="UP000093482">
    <property type="component" value="Unassembled WGS sequence"/>
</dbReference>
<dbReference type="Gene3D" id="1.10.10.160">
    <property type="match status" value="1"/>
</dbReference>
<evidence type="ECO:0000256" key="1">
    <source>
        <dbReference type="ARBA" id="ARBA00009922"/>
    </source>
</evidence>
<keyword evidence="3 11" id="KW-0378">Hydrolase</keyword>
<dbReference type="PROSITE" id="PS51198">
    <property type="entry name" value="UVRD_HELICASE_ATP_BIND"/>
    <property type="match status" value="1"/>
</dbReference>
<keyword evidence="2 11" id="KW-0547">Nucleotide-binding</keyword>
<dbReference type="EC" id="5.6.2.4" evidence="9"/>
<dbReference type="SUPFAM" id="SSF52540">
    <property type="entry name" value="P-loop containing nucleoside triphosphate hydrolases"/>
    <property type="match status" value="1"/>
</dbReference>
<proteinExistence type="inferred from homology"/>
<evidence type="ECO:0000256" key="4">
    <source>
        <dbReference type="ARBA" id="ARBA00022806"/>
    </source>
</evidence>
<dbReference type="AlphaFoldDB" id="A0A1C0YU72"/>
<keyword evidence="5 11" id="KW-0067">ATP-binding</keyword>
<comment type="catalytic activity">
    <reaction evidence="10">
        <text>ATP + H2O = ADP + phosphate + H(+)</text>
        <dbReference type="Rhea" id="RHEA:13065"/>
        <dbReference type="ChEBI" id="CHEBI:15377"/>
        <dbReference type="ChEBI" id="CHEBI:15378"/>
        <dbReference type="ChEBI" id="CHEBI:30616"/>
        <dbReference type="ChEBI" id="CHEBI:43474"/>
        <dbReference type="ChEBI" id="CHEBI:456216"/>
        <dbReference type="EC" id="5.6.2.4"/>
    </reaction>
</comment>
<dbReference type="CDD" id="cd17932">
    <property type="entry name" value="DEXQc_UvrD"/>
    <property type="match status" value="1"/>
</dbReference>
<sequence>MTFGYTVCSLKDGDYTLHTAFHDGNAFFDALQPMSVGRVRKKDGKVVLRYKFVPQLLYVVADDYKQLQQLQNGVIIDQIDKKKRLVCTLQFLDSGKFAPYTLKSNKRYTKEFVQPTLYEPLDESLTDLEGWFYAAPLLEDDEPIFVEAFERVTKQPLSHVIDASLLQKLLKKETTFAETMHHYLLDFRKYAHHASYIVRPIDVATGCEIVVNGYATSNALLVSEKQLLDFLALQKPDIVDARRYQNDQKHIHDAIERHTGPFANKLVLFGDGTKLQACFHVDSALPLQANAQMDVHFVNAQKTTYGIIDPCFNTMLASVKENEIACNYDVAYINSTHIQAISRVQRVKSRFPIADNVVLLPQTLYMPYYAQLQTYDDTMRDELEAQIATQLPLRQSMYYDTLAAFIQETPPIASISARTNLPQTPFYERLVDANIQLNEAQRRAVECVDGPVMILAGAGSGKTTTLISRIAYMVEEQRIPSSHILLVTFTKKAATEMTERLAKLSSSALYANITVGTYHAICLRILREQGRDFQVLSSEASKHFRFKMILKKLGLADDYTPEAVINIISKWKNRMLRPIDIKTQAQNVKNVSEKTEMFTLHKVYELYEQDKEARNELDFDDFLLEVYYLLLYDDEARAMYQERFRYVLCDEFQDVSTVQYELTRLLAAPHDNLCIVGDDNQTIYTWRAASSSFMLDFHKCYPDAKQIKLETNYRSTADIVGFGNAIIAKNKKQIKKVLNVPAAKRHPVYFEVALTPEQEAALVLDEIQQLHYNGLPYRQMAVLTRSTTYIRTLFEHFVLKEIPVIDYTKQGESFYDHDYIKRFIAAMRISLNPNDADAIVLLGKLLYMQQHTWQSIIEHAQFIIDDKSLFERVMLQAASQKAQRFQQDAIIRQMNAILRYRHQSPKEVLQDLRTGSVNCERQLEIDAARTKTLHKEELRELFDEFEVSITRFRTIEEFLRFFERLQQKKRDMERMKNDPTIDAVPIMTIHSAKGLEFEAVFAIGWFEEMLPHFKALGKQNELSDELLTPDEALAEERRLAYVCATRAKERLYVSSVRLYHNKPRKISRFIRDGLY</sequence>
<evidence type="ECO:0000256" key="2">
    <source>
        <dbReference type="ARBA" id="ARBA00022741"/>
    </source>
</evidence>
<comment type="caution">
    <text evidence="14">The sequence shown here is derived from an EMBL/GenBank/DDBJ whole genome shotgun (WGS) entry which is preliminary data.</text>
</comment>
<dbReference type="GO" id="GO:0003677">
    <property type="term" value="F:DNA binding"/>
    <property type="evidence" value="ECO:0007669"/>
    <property type="project" value="UniProtKB-KW"/>
</dbReference>
<name>A0A1C0YU72_9BACL</name>
<keyword evidence="6" id="KW-0238">DNA-binding</keyword>
<keyword evidence="4 11" id="KW-0347">Helicase</keyword>
<comment type="catalytic activity">
    <reaction evidence="8">
        <text>Couples ATP hydrolysis with the unwinding of duplex DNA by translocating in the 3'-5' direction.</text>
        <dbReference type="EC" id="5.6.2.4"/>
    </reaction>
</comment>
<dbReference type="PANTHER" id="PTHR11070">
    <property type="entry name" value="UVRD / RECB / PCRA DNA HELICASE FAMILY MEMBER"/>
    <property type="match status" value="1"/>
</dbReference>
<dbReference type="Gene3D" id="3.40.50.300">
    <property type="entry name" value="P-loop containing nucleotide triphosphate hydrolases"/>
    <property type="match status" value="2"/>
</dbReference>
<evidence type="ECO:0000259" key="12">
    <source>
        <dbReference type="PROSITE" id="PS51198"/>
    </source>
</evidence>
<keyword evidence="15" id="KW-1185">Reference proteome</keyword>
<evidence type="ECO:0000313" key="14">
    <source>
        <dbReference type="EMBL" id="OCS90715.1"/>
    </source>
</evidence>
<evidence type="ECO:0000256" key="11">
    <source>
        <dbReference type="PROSITE-ProRule" id="PRU00560"/>
    </source>
</evidence>
<dbReference type="EMBL" id="MATO01000034">
    <property type="protein sequence ID" value="OCS90715.1"/>
    <property type="molecule type" value="Genomic_DNA"/>
</dbReference>
<dbReference type="InterPro" id="IPR014016">
    <property type="entry name" value="UvrD-like_ATP-bd"/>
</dbReference>
<comment type="similarity">
    <text evidence="1">Belongs to the helicase family. UvrD subfamily.</text>
</comment>
<evidence type="ECO:0000256" key="6">
    <source>
        <dbReference type="ARBA" id="ARBA00023125"/>
    </source>
</evidence>
<dbReference type="GO" id="GO:0000725">
    <property type="term" value="P:recombinational repair"/>
    <property type="evidence" value="ECO:0007669"/>
    <property type="project" value="TreeGrafter"/>
</dbReference>
<dbReference type="GO" id="GO:0043138">
    <property type="term" value="F:3'-5' DNA helicase activity"/>
    <property type="evidence" value="ECO:0007669"/>
    <property type="project" value="UniProtKB-EC"/>
</dbReference>
<dbReference type="GO" id="GO:0005524">
    <property type="term" value="F:ATP binding"/>
    <property type="evidence" value="ECO:0007669"/>
    <property type="project" value="UniProtKB-UniRule"/>
</dbReference>
<dbReference type="GO" id="GO:0016887">
    <property type="term" value="F:ATP hydrolysis activity"/>
    <property type="evidence" value="ECO:0007669"/>
    <property type="project" value="RHEA"/>
</dbReference>
<dbReference type="InterPro" id="IPR027417">
    <property type="entry name" value="P-loop_NTPase"/>
</dbReference>
<dbReference type="Pfam" id="PF13361">
    <property type="entry name" value="UvrD_C"/>
    <property type="match status" value="1"/>
</dbReference>
<evidence type="ECO:0000259" key="13">
    <source>
        <dbReference type="PROSITE" id="PS51217"/>
    </source>
</evidence>
<dbReference type="InterPro" id="IPR014017">
    <property type="entry name" value="DNA_helicase_UvrD-like_C"/>
</dbReference>
<evidence type="ECO:0000256" key="10">
    <source>
        <dbReference type="ARBA" id="ARBA00048988"/>
    </source>
</evidence>
<dbReference type="PROSITE" id="PS51217">
    <property type="entry name" value="UVRD_HELICASE_CTER"/>
    <property type="match status" value="1"/>
</dbReference>
<evidence type="ECO:0000256" key="3">
    <source>
        <dbReference type="ARBA" id="ARBA00022801"/>
    </source>
</evidence>
<evidence type="ECO:0000256" key="8">
    <source>
        <dbReference type="ARBA" id="ARBA00034617"/>
    </source>
</evidence>
<dbReference type="Pfam" id="PF00580">
    <property type="entry name" value="UvrD-helicase"/>
    <property type="match status" value="1"/>
</dbReference>
<evidence type="ECO:0000313" key="15">
    <source>
        <dbReference type="Proteomes" id="UP000093482"/>
    </source>
</evidence>
<evidence type="ECO:0000256" key="9">
    <source>
        <dbReference type="ARBA" id="ARBA00034808"/>
    </source>
</evidence>
<feature type="domain" description="UvrD-like helicase ATP-binding" evidence="12">
    <location>
        <begin position="435"/>
        <end position="716"/>
    </location>
</feature>
<dbReference type="Gene3D" id="1.10.486.10">
    <property type="entry name" value="PCRA, domain 4"/>
    <property type="match status" value="1"/>
</dbReference>
<feature type="domain" description="UvrD-like helicase C-terminal" evidence="13">
    <location>
        <begin position="717"/>
        <end position="994"/>
    </location>
</feature>
<evidence type="ECO:0000256" key="5">
    <source>
        <dbReference type="ARBA" id="ARBA00022840"/>
    </source>
</evidence>
<accession>A0A1C0YU72</accession>
<dbReference type="InterPro" id="IPR000212">
    <property type="entry name" value="DNA_helicase_UvrD/REP"/>
</dbReference>
<keyword evidence="7" id="KW-0413">Isomerase</keyword>
<dbReference type="InterPro" id="IPR013986">
    <property type="entry name" value="DExx_box_DNA_helicase_dom_sf"/>
</dbReference>